<evidence type="ECO:0000313" key="4">
    <source>
        <dbReference type="Proteomes" id="UP001165269"/>
    </source>
</evidence>
<evidence type="ECO:0000256" key="1">
    <source>
        <dbReference type="ARBA" id="ARBA00022527"/>
    </source>
</evidence>
<keyword evidence="1" id="KW-0808">Transferase</keyword>
<accession>A0ABS9Y8P1</accession>
<dbReference type="EMBL" id="JALDAY010000006">
    <property type="protein sequence ID" value="MCI3273598.1"/>
    <property type="molecule type" value="Genomic_DNA"/>
</dbReference>
<comment type="caution">
    <text evidence="3">The sequence shown here is derived from an EMBL/GenBank/DDBJ whole genome shotgun (WGS) entry which is preliminary data.</text>
</comment>
<dbReference type="CDD" id="cd16936">
    <property type="entry name" value="HATPase_RsbW-like"/>
    <property type="match status" value="1"/>
</dbReference>
<evidence type="ECO:0000313" key="3">
    <source>
        <dbReference type="EMBL" id="MCI3273598.1"/>
    </source>
</evidence>
<gene>
    <name evidence="3" type="ORF">MQP27_21140</name>
</gene>
<dbReference type="InterPro" id="IPR036890">
    <property type="entry name" value="HATPase_C_sf"/>
</dbReference>
<sequence>MSLPAHPAPWFDPAVLQPGRAAAPGVAGRVPSRTAQLRLPSERSGCGQARAFTERVLTGWELDHCLDDALTIVSELTANALLHAVRPEADGETASEVRLRLTRRPAHLVCAVTDQSPSVPTGPHTADPLQEHGRGLFLVEALAQHWGWTRTASTGKTVWAMLPTERG</sequence>
<evidence type="ECO:0000259" key="2">
    <source>
        <dbReference type="Pfam" id="PF13581"/>
    </source>
</evidence>
<dbReference type="SUPFAM" id="SSF55874">
    <property type="entry name" value="ATPase domain of HSP90 chaperone/DNA topoisomerase II/histidine kinase"/>
    <property type="match status" value="1"/>
</dbReference>
<dbReference type="Proteomes" id="UP001165269">
    <property type="component" value="Unassembled WGS sequence"/>
</dbReference>
<feature type="domain" description="Histidine kinase/HSP90-like ATPase" evidence="2">
    <location>
        <begin position="47"/>
        <end position="160"/>
    </location>
</feature>
<keyword evidence="1" id="KW-0723">Serine/threonine-protein kinase</keyword>
<organism evidence="3 4">
    <name type="scientific">Streptomyces cylindrosporus</name>
    <dbReference type="NCBI Taxonomy" id="2927583"/>
    <lineage>
        <taxon>Bacteria</taxon>
        <taxon>Bacillati</taxon>
        <taxon>Actinomycetota</taxon>
        <taxon>Actinomycetes</taxon>
        <taxon>Kitasatosporales</taxon>
        <taxon>Streptomycetaceae</taxon>
        <taxon>Streptomyces</taxon>
    </lineage>
</organism>
<dbReference type="PANTHER" id="PTHR35526">
    <property type="entry name" value="ANTI-SIGMA-F FACTOR RSBW-RELATED"/>
    <property type="match status" value="1"/>
</dbReference>
<protein>
    <submittedName>
        <fullName evidence="3">ATP-binding protein</fullName>
    </submittedName>
</protein>
<keyword evidence="3" id="KW-0067">ATP-binding</keyword>
<dbReference type="PANTHER" id="PTHR35526:SF3">
    <property type="entry name" value="ANTI-SIGMA-F FACTOR RSBW"/>
    <property type="match status" value="1"/>
</dbReference>
<name>A0ABS9Y8P1_9ACTN</name>
<keyword evidence="3" id="KW-0547">Nucleotide-binding</keyword>
<dbReference type="InterPro" id="IPR003594">
    <property type="entry name" value="HATPase_dom"/>
</dbReference>
<dbReference type="Gene3D" id="3.30.565.10">
    <property type="entry name" value="Histidine kinase-like ATPase, C-terminal domain"/>
    <property type="match status" value="1"/>
</dbReference>
<keyword evidence="1" id="KW-0418">Kinase</keyword>
<dbReference type="GO" id="GO:0005524">
    <property type="term" value="F:ATP binding"/>
    <property type="evidence" value="ECO:0007669"/>
    <property type="project" value="UniProtKB-KW"/>
</dbReference>
<dbReference type="RefSeq" id="WP_242766848.1">
    <property type="nucleotide sequence ID" value="NZ_JALDAY010000006.1"/>
</dbReference>
<dbReference type="InterPro" id="IPR050267">
    <property type="entry name" value="Anti-sigma-factor_SerPK"/>
</dbReference>
<dbReference type="Pfam" id="PF13581">
    <property type="entry name" value="HATPase_c_2"/>
    <property type="match status" value="1"/>
</dbReference>
<proteinExistence type="predicted"/>
<reference evidence="3" key="1">
    <citation type="submission" date="2022-03" db="EMBL/GenBank/DDBJ databases">
        <title>Streptomyces 7R015 and 7R016 isolated from Barleria lupulina in Thailand.</title>
        <authorList>
            <person name="Kanchanasin P."/>
            <person name="Phongsopitanun W."/>
            <person name="Tanasupawat S."/>
        </authorList>
    </citation>
    <scope>NUCLEOTIDE SEQUENCE</scope>
    <source>
        <strain evidence="3">7R015</strain>
    </source>
</reference>
<keyword evidence="4" id="KW-1185">Reference proteome</keyword>